<keyword evidence="3" id="KW-0158">Chromosome</keyword>
<dbReference type="GO" id="GO:0000723">
    <property type="term" value="P:telomere maintenance"/>
    <property type="evidence" value="ECO:0007669"/>
    <property type="project" value="TreeGrafter"/>
</dbReference>
<gene>
    <name evidence="9" type="ORF">AJ80_00282</name>
</gene>
<keyword evidence="4" id="KW-0779">Telomere</keyword>
<dbReference type="InterPro" id="IPR016024">
    <property type="entry name" value="ARM-type_fold"/>
</dbReference>
<comment type="caution">
    <text evidence="9">The sequence shown here is derived from an EMBL/GenBank/DDBJ whole genome shotgun (WGS) entry which is preliminary data.</text>
</comment>
<evidence type="ECO:0000256" key="2">
    <source>
        <dbReference type="ARBA" id="ARBA00004574"/>
    </source>
</evidence>
<feature type="region of interest" description="Disordered" evidence="7">
    <location>
        <begin position="1463"/>
        <end position="1666"/>
    </location>
</feature>
<protein>
    <recommendedName>
        <fullName evidence="8">Telomere-associated protein Rif1 N-terminal domain-containing protein</fullName>
    </recommendedName>
</protein>
<organism evidence="9 10">
    <name type="scientific">Polytolypa hystricis (strain UAMH7299)</name>
    <dbReference type="NCBI Taxonomy" id="1447883"/>
    <lineage>
        <taxon>Eukaryota</taxon>
        <taxon>Fungi</taxon>
        <taxon>Dikarya</taxon>
        <taxon>Ascomycota</taxon>
        <taxon>Pezizomycotina</taxon>
        <taxon>Eurotiomycetes</taxon>
        <taxon>Eurotiomycetidae</taxon>
        <taxon>Onygenales</taxon>
        <taxon>Onygenales incertae sedis</taxon>
        <taxon>Polytolypa</taxon>
    </lineage>
</organism>
<sequence length="1715" mass="189843">MVDSVNFATLARRPPTPPRSSSFILASSHLADPRVPNSTPGELSSTPDLSPHPLTGTHSKKVVNFSPLTSYIKPPVFPSSDNKTRTPLRSLRPSNQCKPVKSILKPTYSSPITITSDEPRCSSPESFPAMLESVTQQLSGDSRSSRSDAYKQLIGSLSAYRQLPDEDALANKTATLCQFVRRDICDISPSYPPLEAKLVRQALKFLTLVLWKPDLCTKLPDDLKTFFLDHTIGALQNPSVPKTIVNDYMRVLSVQCFSSKVLTNQKVIQLLTALEDITQRVEGKAVVAQRIAIYERLLFQSRPTFTSQSNLWMDHLITALFHNVKEVRAAAMKFGLQAASVLGPNTTVSHAIRSALDVSLDSGSKLIDELRERLMSMMSNDENGVQAPNGVQVPGIWSVIVILLRAKRWSISQWAHRKDWLLIIQKCFNCSDSAIKIEALMAWDLFVFSQFTSDGENKDTITSMLIRPIQSQLERKRSDKSGPLINQTWLSYYNLLYYSFRPTSSRECLDTAWKAYVFNPFTSALNSDPTYNTKFCQILSFLLWNSQPRVWDPNMAIKSVKFNPKPVKFDLAAHLPRFECKWARSKLPSILAVFESLFKNAAWRDTLLHESTIAVAWSSLCKALSDAATKEITPSVDSMHAVAGILTFLRTVWKNKPQSLNARGQNAEELFCDRYQFLVNSIFSALGPSAFMDKTLSSTSKETFQVAPTPTHRRPPSDSLKSPILHLLTLVTTASPSTLTPAFTRLVHRMIEMSVDARVSRNSQLEMLRQFSESVSHSSSGPSDSDAIPFTASKYIWQTLSNLAKKCLKSFPIETTVKDHSDPIPHDYNKVVKILLTGTVFHSIEQEWESLLLSLAEVIRAERGEGVLTSITEPLAEDLLAKDPNMVLSHSSLLLDLAVFPSYRERFIRSSSPAIDKLMRSRHEGQAPSNAKLFNLVSSTLGTTYERLTELNAALAAKFVKSVTGLLSRAPSSFCPTMLEELQQGLAVWVKDSKRRLTPGAGFSDDLRTFARDLVRTTGNILRLCVDGDRSLLHKLAPLIAAGLESSHRTTVNEFIRMWNKSFGTQESVDYPDAVINALARLRPLVDLQLPTFPSRASSEVDLSGPEFVSSQEDMAAFASPAPPKHPSRRRDRILSSPPSRASTPISSKYDRRQRKTTPLRKSVTTPKARLRHDDSQIQFVPVDDSSPVSNNDPETQVLTENQREVRDRQRTEAAHIFPTIRSAGSRRSRHSDAQSPLIENADDVFNHAPLTPRMLPTLDVNEDAFPGSSPTPGSKDQAAQLGIAPSSLPSAFDMTLLTDDDPPSSPPQAVAQASKSHVVKAQLPTTGTENHDTRSETLHREAGSQATLARTSPDKVLEIVTPRAKSARRHANRNNDSAPAASSAAMVGKLRHAASDVNKLKDHEKQTEHPDTDSVKSWDQDMIVPFSECDAGDIVPDSFSDDLEQQIASQLEQDLELSIDSSVVWDTSQQSERTASPRSSKRKRGDGDSSRQARAKRVSPNSRSSSTADREPTSQVSVKKITSRGERSSSGASARPPATRRQSSRLRPSRNISPAPTADLNIPSNDTIDSQPVSPGRLKRRRSQRLNGPSSPEPAEEIPAETKRQKQNNSKKQNKPRPREGKDTFTEMVESTNAPNTPTRDSAPKDVPVSDLPPHSSSTPESPSAGILSSLRGVLASIKNAAFGRTVLREIDDVMFDIRVEAHDAARRYGDAER</sequence>
<feature type="compositionally biased region" description="Polar residues" evidence="7">
    <location>
        <begin position="1463"/>
        <end position="1479"/>
    </location>
</feature>
<feature type="region of interest" description="Disordered" evidence="7">
    <location>
        <begin position="1293"/>
        <end position="1351"/>
    </location>
</feature>
<dbReference type="Pfam" id="PF12231">
    <property type="entry name" value="Rif1_N"/>
    <property type="match status" value="1"/>
</dbReference>
<feature type="region of interest" description="Disordered" evidence="7">
    <location>
        <begin position="1364"/>
        <end position="1420"/>
    </location>
</feature>
<evidence type="ECO:0000256" key="5">
    <source>
        <dbReference type="ARBA" id="ARBA00023242"/>
    </source>
</evidence>
<feature type="domain" description="Telomere-associated protein Rif1 N-terminal" evidence="8">
    <location>
        <begin position="138"/>
        <end position="517"/>
    </location>
</feature>
<comment type="subcellular location">
    <subcellularLocation>
        <location evidence="2">Chromosome</location>
        <location evidence="2">Telomere</location>
    </subcellularLocation>
    <subcellularLocation>
        <location evidence="1">Nucleus</location>
    </subcellularLocation>
</comment>
<dbReference type="PANTHER" id="PTHR22928">
    <property type="entry name" value="TELOMERE-ASSOCIATED PROTEIN RIF1"/>
    <property type="match status" value="1"/>
</dbReference>
<feature type="compositionally biased region" description="Polar residues" evidence="7">
    <location>
        <begin position="1137"/>
        <end position="1147"/>
    </location>
</feature>
<feature type="region of interest" description="Disordered" evidence="7">
    <location>
        <begin position="1"/>
        <end position="60"/>
    </location>
</feature>
<feature type="compositionally biased region" description="Polar residues" evidence="7">
    <location>
        <begin position="79"/>
        <end position="95"/>
    </location>
</feature>
<feature type="compositionally biased region" description="Basic and acidic residues" evidence="7">
    <location>
        <begin position="1202"/>
        <end position="1211"/>
    </location>
</feature>
<dbReference type="GO" id="GO:0140445">
    <property type="term" value="C:chromosome, telomeric repeat region"/>
    <property type="evidence" value="ECO:0007669"/>
    <property type="project" value="TreeGrafter"/>
</dbReference>
<keyword evidence="10" id="KW-1185">Reference proteome</keyword>
<evidence type="ECO:0000256" key="3">
    <source>
        <dbReference type="ARBA" id="ARBA00022454"/>
    </source>
</evidence>
<evidence type="ECO:0000313" key="9">
    <source>
        <dbReference type="EMBL" id="PGH28027.1"/>
    </source>
</evidence>
<dbReference type="PANTHER" id="PTHR22928:SF3">
    <property type="entry name" value="TELOMERE-ASSOCIATED PROTEIN RIF1"/>
    <property type="match status" value="1"/>
</dbReference>
<feature type="compositionally biased region" description="Polar residues" evidence="7">
    <location>
        <begin position="1187"/>
        <end position="1201"/>
    </location>
</feature>
<proteinExistence type="predicted"/>
<feature type="compositionally biased region" description="Basic and acidic residues" evidence="7">
    <location>
        <begin position="1330"/>
        <end position="1343"/>
    </location>
</feature>
<dbReference type="InterPro" id="IPR022031">
    <property type="entry name" value="Rif1_N"/>
</dbReference>
<feature type="region of interest" description="Disordered" evidence="7">
    <location>
        <begin position="74"/>
        <end position="95"/>
    </location>
</feature>
<evidence type="ECO:0000256" key="1">
    <source>
        <dbReference type="ARBA" id="ARBA00004123"/>
    </source>
</evidence>
<keyword evidence="5" id="KW-0539">Nucleus</keyword>
<evidence type="ECO:0000256" key="7">
    <source>
        <dbReference type="SAM" id="MobiDB-lite"/>
    </source>
</evidence>
<feature type="compositionally biased region" description="Polar residues" evidence="7">
    <location>
        <begin position="1500"/>
        <end position="1518"/>
    </location>
</feature>
<feature type="compositionally biased region" description="Polar residues" evidence="7">
    <location>
        <begin position="1630"/>
        <end position="1641"/>
    </location>
</feature>
<dbReference type="SUPFAM" id="SSF48371">
    <property type="entry name" value="ARM repeat"/>
    <property type="match status" value="1"/>
</dbReference>
<name>A0A2B7Z5B0_POLH7</name>
<feature type="compositionally biased region" description="Low complexity" evidence="7">
    <location>
        <begin position="1529"/>
        <end position="1542"/>
    </location>
</feature>
<feature type="compositionally biased region" description="Polar residues" evidence="7">
    <location>
        <begin position="36"/>
        <end position="48"/>
    </location>
</feature>
<accession>A0A2B7Z5B0</accession>
<dbReference type="GO" id="GO:0005634">
    <property type="term" value="C:nucleus"/>
    <property type="evidence" value="ECO:0007669"/>
    <property type="project" value="UniProtKB-SubCell"/>
</dbReference>
<dbReference type="Proteomes" id="UP000224634">
    <property type="component" value="Unassembled WGS sequence"/>
</dbReference>
<evidence type="ECO:0000256" key="6">
    <source>
        <dbReference type="ARBA" id="ARBA00023306"/>
    </source>
</evidence>
<feature type="region of interest" description="Disordered" evidence="7">
    <location>
        <begin position="1117"/>
        <end position="1211"/>
    </location>
</feature>
<dbReference type="STRING" id="1447883.A0A2B7Z5B0"/>
<dbReference type="OrthoDB" id="5399929at2759"/>
<evidence type="ECO:0000256" key="4">
    <source>
        <dbReference type="ARBA" id="ARBA00022895"/>
    </source>
</evidence>
<evidence type="ECO:0000259" key="8">
    <source>
        <dbReference type="Pfam" id="PF12231"/>
    </source>
</evidence>
<feature type="compositionally biased region" description="Low complexity" evidence="7">
    <location>
        <begin position="1654"/>
        <end position="1665"/>
    </location>
</feature>
<feature type="compositionally biased region" description="Polar residues" evidence="7">
    <location>
        <begin position="1563"/>
        <end position="1574"/>
    </location>
</feature>
<feature type="compositionally biased region" description="Low complexity" evidence="7">
    <location>
        <begin position="1375"/>
        <end position="1386"/>
    </location>
</feature>
<dbReference type="EMBL" id="PDNA01000002">
    <property type="protein sequence ID" value="PGH28027.1"/>
    <property type="molecule type" value="Genomic_DNA"/>
</dbReference>
<keyword evidence="6" id="KW-0131">Cell cycle</keyword>
<feature type="compositionally biased region" description="Basic and acidic residues" evidence="7">
    <location>
        <begin position="1399"/>
        <end position="1420"/>
    </location>
</feature>
<reference evidence="9 10" key="1">
    <citation type="submission" date="2017-10" db="EMBL/GenBank/DDBJ databases">
        <title>Comparative genomics in systemic dimorphic fungi from Ajellomycetaceae.</title>
        <authorList>
            <person name="Munoz J.F."/>
            <person name="Mcewen J.G."/>
            <person name="Clay O.K."/>
            <person name="Cuomo C.A."/>
        </authorList>
    </citation>
    <scope>NUCLEOTIDE SEQUENCE [LARGE SCALE GENOMIC DNA]</scope>
    <source>
        <strain evidence="9 10">UAMH7299</strain>
    </source>
</reference>
<evidence type="ECO:0000313" key="10">
    <source>
        <dbReference type="Proteomes" id="UP000224634"/>
    </source>
</evidence>